<dbReference type="EMBL" id="CP046377">
    <property type="protein sequence ID" value="QHQ24639.1"/>
    <property type="molecule type" value="Genomic_DNA"/>
</dbReference>
<dbReference type="InterPro" id="IPR011662">
    <property type="entry name" value="Secretin/TonB_short_N"/>
</dbReference>
<comment type="subcellular location">
    <subcellularLocation>
        <location evidence="1 7">Cell outer membrane</location>
        <topology evidence="1 7">Multi-pass membrane protein</topology>
    </subcellularLocation>
</comment>
<dbReference type="Pfam" id="PF07660">
    <property type="entry name" value="STN"/>
    <property type="match status" value="1"/>
</dbReference>
<reference evidence="10 13" key="3">
    <citation type="submission" date="2024-10" db="EMBL/GenBank/DDBJ databases">
        <authorList>
            <person name="Lu C.-H."/>
        </authorList>
    </citation>
    <scope>NUCLEOTIDE SEQUENCE [LARGE SCALE GENOMIC DNA]</scope>
    <source>
        <strain evidence="10 13">22QBSP01-2</strain>
    </source>
</reference>
<proteinExistence type="inferred from homology"/>
<dbReference type="InterPro" id="IPR012910">
    <property type="entry name" value="Plug_dom"/>
</dbReference>
<dbReference type="GO" id="GO:0009279">
    <property type="term" value="C:cell outer membrane"/>
    <property type="evidence" value="ECO:0007669"/>
    <property type="project" value="UniProtKB-SubCell"/>
</dbReference>
<evidence type="ECO:0000259" key="9">
    <source>
        <dbReference type="SMART" id="SM00965"/>
    </source>
</evidence>
<evidence type="ECO:0000313" key="12">
    <source>
        <dbReference type="Proteomes" id="UP000464054"/>
    </source>
</evidence>
<dbReference type="Pfam" id="PF07715">
    <property type="entry name" value="Plug"/>
    <property type="match status" value="1"/>
</dbReference>
<dbReference type="InterPro" id="IPR039426">
    <property type="entry name" value="TonB-dep_rcpt-like"/>
</dbReference>
<reference evidence="11" key="2">
    <citation type="journal article" date="2022" name="Plant Pathol J">
        <title>Comparative Genomic Analysis of Pathogenic Factors of Pectobacterium Species Isolated in South Korea Using Whole-Genome Sequencing.</title>
        <authorList>
            <person name="Jee S."/>
            <person name="Kang I.J."/>
            <person name="Bak G."/>
            <person name="Kang S."/>
            <person name="Lee J."/>
            <person name="Heu S."/>
            <person name="Hwang I."/>
        </authorList>
    </citation>
    <scope>NUCLEOTIDE SEQUENCE</scope>
    <source>
        <strain evidence="11">PZ1</strain>
    </source>
</reference>
<keyword evidence="6 7" id="KW-0998">Cell outer membrane</keyword>
<feature type="domain" description="Secretin/TonB short N-terminal" evidence="9">
    <location>
        <begin position="57"/>
        <end position="109"/>
    </location>
</feature>
<accession>A0AAP9IHP8</accession>
<dbReference type="SMART" id="SM00965">
    <property type="entry name" value="STN"/>
    <property type="match status" value="1"/>
</dbReference>
<reference evidence="12" key="1">
    <citation type="submission" date="2019-11" db="EMBL/GenBank/DDBJ databases">
        <authorList>
            <person name="Jee S."/>
        </authorList>
    </citation>
    <scope>NUCLEOTIDE SEQUENCE [LARGE SCALE GENOMIC DNA]</scope>
    <source>
        <strain evidence="12">PZ1</strain>
    </source>
</reference>
<dbReference type="PROSITE" id="PS52016">
    <property type="entry name" value="TONB_DEPENDENT_REC_3"/>
    <property type="match status" value="1"/>
</dbReference>
<dbReference type="InterPro" id="IPR036942">
    <property type="entry name" value="Beta-barrel_TonB_sf"/>
</dbReference>
<comment type="similarity">
    <text evidence="7">Belongs to the TonB-dependent receptor family.</text>
</comment>
<keyword evidence="4 7" id="KW-0812">Transmembrane</keyword>
<protein>
    <submittedName>
        <fullName evidence="10">Secretin and TonB N-terminal domain-containing protein</fullName>
    </submittedName>
    <submittedName>
        <fullName evidence="11">TonB-dependent receptor plug domain-containing protein</fullName>
    </submittedName>
</protein>
<keyword evidence="8" id="KW-0732">Signal</keyword>
<organism evidence="11 12">
    <name type="scientific">Pectobacterium parvum</name>
    <dbReference type="NCBI Taxonomy" id="2778550"/>
    <lineage>
        <taxon>Bacteria</taxon>
        <taxon>Pseudomonadati</taxon>
        <taxon>Pseudomonadota</taxon>
        <taxon>Gammaproteobacteria</taxon>
        <taxon>Enterobacterales</taxon>
        <taxon>Pectobacteriaceae</taxon>
        <taxon>Pectobacterium</taxon>
    </lineage>
</organism>
<dbReference type="Proteomes" id="UP000464054">
    <property type="component" value="Chromosome"/>
</dbReference>
<evidence type="ECO:0000313" key="13">
    <source>
        <dbReference type="Proteomes" id="UP001617714"/>
    </source>
</evidence>
<evidence type="ECO:0000256" key="4">
    <source>
        <dbReference type="ARBA" id="ARBA00022692"/>
    </source>
</evidence>
<keyword evidence="2 7" id="KW-0813">Transport</keyword>
<feature type="signal peptide" evidence="8">
    <location>
        <begin position="1"/>
        <end position="29"/>
    </location>
</feature>
<dbReference type="AlphaFoldDB" id="A0AAP9IHP8"/>
<name>A0AAP9IHP8_9GAMM</name>
<dbReference type="Gene3D" id="3.55.50.30">
    <property type="match status" value="1"/>
</dbReference>
<dbReference type="SUPFAM" id="SSF56935">
    <property type="entry name" value="Porins"/>
    <property type="match status" value="1"/>
</dbReference>
<evidence type="ECO:0000256" key="2">
    <source>
        <dbReference type="ARBA" id="ARBA00022448"/>
    </source>
</evidence>
<keyword evidence="3 7" id="KW-1134">Transmembrane beta strand</keyword>
<evidence type="ECO:0000256" key="1">
    <source>
        <dbReference type="ARBA" id="ARBA00004571"/>
    </source>
</evidence>
<evidence type="ECO:0000256" key="3">
    <source>
        <dbReference type="ARBA" id="ARBA00022452"/>
    </source>
</evidence>
<dbReference type="RefSeq" id="WP_080728074.1">
    <property type="nucleotide sequence ID" value="NZ_CP046377.1"/>
</dbReference>
<dbReference type="Proteomes" id="UP001617714">
    <property type="component" value="Unassembled WGS sequence"/>
</dbReference>
<dbReference type="Gene3D" id="2.170.130.10">
    <property type="entry name" value="TonB-dependent receptor, plug domain"/>
    <property type="match status" value="1"/>
</dbReference>
<feature type="chain" id="PRO_5042868682" evidence="8">
    <location>
        <begin position="30"/>
        <end position="937"/>
    </location>
</feature>
<evidence type="ECO:0000256" key="8">
    <source>
        <dbReference type="SAM" id="SignalP"/>
    </source>
</evidence>
<dbReference type="EMBL" id="JBIXKD010000014">
    <property type="protein sequence ID" value="MFJ5322417.1"/>
    <property type="molecule type" value="Genomic_DNA"/>
</dbReference>
<keyword evidence="11" id="KW-0675">Receptor</keyword>
<evidence type="ECO:0000256" key="7">
    <source>
        <dbReference type="PROSITE-ProRule" id="PRU01360"/>
    </source>
</evidence>
<evidence type="ECO:0000256" key="6">
    <source>
        <dbReference type="ARBA" id="ARBA00023237"/>
    </source>
</evidence>
<sequence length="937" mass="104721">MRNFLGMRNTIWPTAMLTLALSGGGSAFGATAPAQSIHLPAQSLEKSLTQLARQTGVNFGVDSQLVAGKQAPALEGNYTVEQALGRLLNSNNLYAEPTETGKAFIIRPMASVPAADDVQSITTSAENSRVGNEGRGDVIMVKAQITPGPMEIGSQQLVAEEIAKKPTANGNITELLRTNPNVQFSETSRNSETPGELAPDVVSFHGEKFYNNNFMIDGMSNNDRLNPGVNVGEVGSTANGNAANDFPSGHPESFWIDSSLIESLSVYDSNVSAKYGQFTGGVIDAKLKKPSFTEPSGSISYRTTRSSWTKYHLEKKDEASFSAATTLKRQPKFTKNFYSLNVSQPLNDNAALMFVYSRKESDIPFWHPYLQKWEDQSRESETYMLRGAWDVNERNQFSLSLMHSPHSSSYVRSNIKGGDFTAEGGGYNANLKWDNQNKWGKVATQLIWKQNENTIKNKGDNFYAWAKTDSIDWVSSFSGVAAQQGGYGTIRTEQSGINFKQDWQLNPFSALGVQHQFDFGFDTDFSKARYQRRDTSYSYSVAVKSAAIVCKSGDSACINGEQYLSQRSVYEASDVSVAASTYAAYLQDTLTASRLTMVPGVRVDYDDYMKNMNVSPRFSTSYDVWGDRSTEVFGGVNRYYAGNVLAYKLREARKQPYTECRANTLTNRGGCTEKSTNTTPDDWVFAKELNQTNYRYTSLNTPYSDELNLGVQQRIYDTVWALKWVHREAKDQFSAEQNKTTKTYELTNNGKSESDTFSLVVKPVSPIEWNSAVFSWTAGGNIQKSTSSNKDYDTEADLDGYILYNGKMIRAIDKPADNFNRPWTAFLELNTEIPNWRLDWTQRLSYVGGYKAMTRTETINCPDDDRCSGYVGATDVYEEEQYGNNMLLDWRVTYTQPLGKQNLKVGVDVLNVLNKANKNESNYGLGRQFWLDVTYSW</sequence>
<keyword evidence="13" id="KW-1185">Reference proteome</keyword>
<gene>
    <name evidence="10" type="ORF">ACIPSN_13820</name>
    <name evidence="11" type="ORF">GMX10_11605</name>
</gene>
<dbReference type="Gene3D" id="2.40.170.20">
    <property type="entry name" value="TonB-dependent receptor, beta-barrel domain"/>
    <property type="match status" value="1"/>
</dbReference>
<evidence type="ECO:0000313" key="11">
    <source>
        <dbReference type="EMBL" id="QHQ24639.1"/>
    </source>
</evidence>
<evidence type="ECO:0000256" key="5">
    <source>
        <dbReference type="ARBA" id="ARBA00023136"/>
    </source>
</evidence>
<keyword evidence="5 7" id="KW-0472">Membrane</keyword>
<evidence type="ECO:0000313" key="10">
    <source>
        <dbReference type="EMBL" id="MFJ5322417.1"/>
    </source>
</evidence>
<dbReference type="InterPro" id="IPR037066">
    <property type="entry name" value="Plug_dom_sf"/>
</dbReference>